<evidence type="ECO:0000256" key="1">
    <source>
        <dbReference type="ARBA" id="ARBA00004141"/>
    </source>
</evidence>
<keyword evidence="9" id="KW-1185">Reference proteome</keyword>
<dbReference type="InterPro" id="IPR051951">
    <property type="entry name" value="UNC-93_regulatory"/>
</dbReference>
<accession>A0A2T7NBB6</accession>
<feature type="transmembrane region" description="Helical" evidence="7">
    <location>
        <begin position="555"/>
        <end position="572"/>
    </location>
</feature>
<evidence type="ECO:0000256" key="6">
    <source>
        <dbReference type="SAM" id="MobiDB-lite"/>
    </source>
</evidence>
<protein>
    <recommendedName>
        <fullName evidence="10">Protein unc-93 homolog A</fullName>
    </recommendedName>
</protein>
<feature type="region of interest" description="Disordered" evidence="6">
    <location>
        <begin position="57"/>
        <end position="76"/>
    </location>
</feature>
<evidence type="ECO:0000256" key="5">
    <source>
        <dbReference type="ARBA" id="ARBA00023136"/>
    </source>
</evidence>
<dbReference type="PANTHER" id="PTHR19444:SF11">
    <property type="entry name" value="UNC93-LIKE PROTEIN"/>
    <property type="match status" value="1"/>
</dbReference>
<comment type="caution">
    <text evidence="8">The sequence shown here is derived from an EMBL/GenBank/DDBJ whole genome shotgun (WGS) entry which is preliminary data.</text>
</comment>
<keyword evidence="5 7" id="KW-0472">Membrane</keyword>
<keyword evidence="4 7" id="KW-1133">Transmembrane helix</keyword>
<evidence type="ECO:0000256" key="4">
    <source>
        <dbReference type="ARBA" id="ARBA00022989"/>
    </source>
</evidence>
<feature type="transmembrane region" description="Helical" evidence="7">
    <location>
        <begin position="706"/>
        <end position="723"/>
    </location>
</feature>
<evidence type="ECO:0000256" key="2">
    <source>
        <dbReference type="ARBA" id="ARBA00009172"/>
    </source>
</evidence>
<feature type="transmembrane region" description="Helical" evidence="7">
    <location>
        <begin position="255"/>
        <end position="273"/>
    </location>
</feature>
<dbReference type="GO" id="GO:0055120">
    <property type="term" value="C:striated muscle dense body"/>
    <property type="evidence" value="ECO:0007669"/>
    <property type="project" value="TreeGrafter"/>
</dbReference>
<dbReference type="EMBL" id="PZQS01000014">
    <property type="protein sequence ID" value="PVD18455.1"/>
    <property type="molecule type" value="Genomic_DNA"/>
</dbReference>
<dbReference type="InterPro" id="IPR010291">
    <property type="entry name" value="Ion_channel_UNC-93"/>
</dbReference>
<comment type="similarity">
    <text evidence="2">Belongs to the unc-93 family.</text>
</comment>
<dbReference type="AlphaFoldDB" id="A0A2T7NBB6"/>
<feature type="compositionally biased region" description="Basic and acidic residues" evidence="6">
    <location>
        <begin position="60"/>
        <end position="74"/>
    </location>
</feature>
<comment type="subcellular location">
    <subcellularLocation>
        <location evidence="1">Membrane</location>
        <topology evidence="1">Multi-pass membrane protein</topology>
    </subcellularLocation>
</comment>
<feature type="transmembrane region" description="Helical" evidence="7">
    <location>
        <begin position="501"/>
        <end position="523"/>
    </location>
</feature>
<evidence type="ECO:0000256" key="7">
    <source>
        <dbReference type="SAM" id="Phobius"/>
    </source>
</evidence>
<dbReference type="GO" id="GO:0005886">
    <property type="term" value="C:plasma membrane"/>
    <property type="evidence" value="ECO:0007669"/>
    <property type="project" value="TreeGrafter"/>
</dbReference>
<evidence type="ECO:0000313" key="8">
    <source>
        <dbReference type="EMBL" id="PVD18455.1"/>
    </source>
</evidence>
<gene>
    <name evidence="8" type="ORF">C0Q70_21004</name>
</gene>
<feature type="transmembrane region" description="Helical" evidence="7">
    <location>
        <begin position="617"/>
        <end position="637"/>
    </location>
</feature>
<keyword evidence="3 7" id="KW-0812">Transmembrane</keyword>
<dbReference type="InterPro" id="IPR036259">
    <property type="entry name" value="MFS_trans_sf"/>
</dbReference>
<dbReference type="GO" id="GO:0043266">
    <property type="term" value="P:regulation of potassium ion transport"/>
    <property type="evidence" value="ECO:0007669"/>
    <property type="project" value="TreeGrafter"/>
</dbReference>
<organism evidence="8 9">
    <name type="scientific">Pomacea canaliculata</name>
    <name type="common">Golden apple snail</name>
    <dbReference type="NCBI Taxonomy" id="400727"/>
    <lineage>
        <taxon>Eukaryota</taxon>
        <taxon>Metazoa</taxon>
        <taxon>Spiralia</taxon>
        <taxon>Lophotrochozoa</taxon>
        <taxon>Mollusca</taxon>
        <taxon>Gastropoda</taxon>
        <taxon>Caenogastropoda</taxon>
        <taxon>Architaenioglossa</taxon>
        <taxon>Ampullarioidea</taxon>
        <taxon>Ampullariidae</taxon>
        <taxon>Pomacea</taxon>
    </lineage>
</organism>
<feature type="transmembrane region" description="Helical" evidence="7">
    <location>
        <begin position="433"/>
        <end position="454"/>
    </location>
</feature>
<dbReference type="GO" id="GO:0015459">
    <property type="term" value="F:potassium channel regulator activity"/>
    <property type="evidence" value="ECO:0007669"/>
    <property type="project" value="TreeGrafter"/>
</dbReference>
<dbReference type="SUPFAM" id="SSF103473">
    <property type="entry name" value="MFS general substrate transporter"/>
    <property type="match status" value="2"/>
</dbReference>
<name>A0A2T7NBB6_POMCA</name>
<dbReference type="OrthoDB" id="78663at2759"/>
<evidence type="ECO:0000256" key="3">
    <source>
        <dbReference type="ARBA" id="ARBA00022692"/>
    </source>
</evidence>
<evidence type="ECO:0000313" key="9">
    <source>
        <dbReference type="Proteomes" id="UP000245119"/>
    </source>
</evidence>
<evidence type="ECO:0008006" key="10">
    <source>
        <dbReference type="Google" id="ProtNLM"/>
    </source>
</evidence>
<dbReference type="GO" id="GO:0006937">
    <property type="term" value="P:regulation of muscle contraction"/>
    <property type="evidence" value="ECO:0007669"/>
    <property type="project" value="TreeGrafter"/>
</dbReference>
<reference evidence="8 9" key="1">
    <citation type="submission" date="2018-04" db="EMBL/GenBank/DDBJ databases">
        <title>The genome of golden apple snail Pomacea canaliculata provides insight into stress tolerance and invasive adaptation.</title>
        <authorList>
            <person name="Liu C."/>
            <person name="Liu B."/>
            <person name="Ren Y."/>
            <person name="Zhang Y."/>
            <person name="Wang H."/>
            <person name="Li S."/>
            <person name="Jiang F."/>
            <person name="Yin L."/>
            <person name="Zhang G."/>
            <person name="Qian W."/>
            <person name="Fan W."/>
        </authorList>
    </citation>
    <scope>NUCLEOTIDE SEQUENCE [LARGE SCALE GENOMIC DNA]</scope>
    <source>
        <strain evidence="8">SZHN2017</strain>
        <tissue evidence="8">Muscle</tissue>
    </source>
</reference>
<feature type="transmembrane region" description="Helical" evidence="7">
    <location>
        <begin position="461"/>
        <end position="481"/>
    </location>
</feature>
<sequence length="738" mass="82777">MGIEVCLPNVADTTQCLVWITEKMSGSTLSPWDFSGLGMGFGLYRPRRPSYTYATQQRRQRSESYRYATHREAESVDAAPQEDYIDNVLSKMHSDGHGKAAAREPHHENCLEMNHLSDKHLPRGGESSGHDALCESQNHINQKFAAQQGQRSSVGHPDSLETNEMAVTEFRVAVPGSEQGSSVPSVAVCGFKKNLIVLCISFILIFSSFRGVQNLQSSLNAQDQLGIISMSCLHGTMVLTCLLAPFWTNIFTAKWTLVLGSLCFLLWFGANFYPAFYTLLPASMVAGFGHGLLWTAETSYLIKLAFDSARLTKDHLDQEMFRFHAVFLACFQTTHIWGNLISSFLLGQRSQAIQEKLLLSFQLLTPTSQRILFQHQYHSVGCFINVALNITFQYFLGRQYGKFCGLDATGNLRRIKMCDCSCDGDMHLDVSMIAVSHTPISVFCSVIVAFMCLLWHNIRKFLTVSVVPFCAMLLVLTIVTVHPPPAELFDYFNRADLWPVLWKLMCAYLLLAFLGFCLVLLLLDHIGARADPDSSGLQMMKQHVLQLVQHRTYRLLIPLLIFSGLQQGFMYTDYNLYYVTCSLGVDYIGYCMITLGASNVVGAMVVALVSHRLPREVVLGFGVIMHIALMIGFLIWIPDKRPMLFFVLAAAWGVCDSVWQTQCNTLLCLTCTEAPEVAFANSRMLQSLGLTLAFSMGTYMCVAGKLYLLMTVLVLSIMFYVLAEYRLRHNDDDVFEDP</sequence>
<feature type="transmembrane region" description="Helical" evidence="7">
    <location>
        <begin position="195"/>
        <end position="213"/>
    </location>
</feature>
<dbReference type="Proteomes" id="UP000245119">
    <property type="component" value="Linkage Group LG14"/>
</dbReference>
<dbReference type="Pfam" id="PF05978">
    <property type="entry name" value="UNC-93"/>
    <property type="match status" value="2"/>
</dbReference>
<dbReference type="PANTHER" id="PTHR19444">
    <property type="entry name" value="UNC-93 RELATED"/>
    <property type="match status" value="1"/>
</dbReference>
<feature type="transmembrane region" description="Helical" evidence="7">
    <location>
        <begin position="587"/>
        <end position="610"/>
    </location>
</feature>
<feature type="transmembrane region" description="Helical" evidence="7">
    <location>
        <begin position="225"/>
        <end position="248"/>
    </location>
</feature>
<dbReference type="Gene3D" id="1.20.1250.20">
    <property type="entry name" value="MFS general substrate transporter like domains"/>
    <property type="match status" value="1"/>
</dbReference>
<feature type="transmembrane region" description="Helical" evidence="7">
    <location>
        <begin position="323"/>
        <end position="346"/>
    </location>
</feature>
<proteinExistence type="inferred from homology"/>